<sequence length="537" mass="60425">MAFYLNNNKMKRLYKGKLFLIATLSLLSTSCNDFGDLNTDPTKSANLDASKQLTLVQIRFSGDLEVNEKLAGVMTMPIVQQVGGIWLNRYGQMYIKSKPYLTSLWDFTYGNDVLNIIDAVERTKGNPQQSNLNAVCRIMKVYEFARMTDLYGDIPYFQAGKAYTEGIVRPEYTPQEQIYDDFFKELSEASAQLDASKDPVSGDLFYNGNIAAWKKFANSLHLRLAMRLVKVNPTKAKTEAEAAFNAGVFTSNGDICMLKHENVQNDYSDYRGNGVSVAFNQSEVVPRVCNTFIQQLRDTNDPRLKYLVKYYLDMPYKPFERTDVTEQVVAKIGYQGVAKGSYIWDDWMSGFDIEVPGKGTVTLTNNEQKAQLDNCMIRNNAPFLHLTYAEVELLLADAAFRFGVNWGGDAESHYKKGIAAAMSQLSLYPGGPVIPASEINTFIQGNGFVPGRELQAINTQLWIALLMNGPEAYANWRRSGFPALTPAHNPDSEETSIPRRFEYPLTEQEQNAANYNKAVQALGGADSWLKNVWWDKQ</sequence>
<dbReference type="SUPFAM" id="SSF48452">
    <property type="entry name" value="TPR-like"/>
    <property type="match status" value="1"/>
</dbReference>
<dbReference type="OrthoDB" id="9766256at2"/>
<evidence type="ECO:0000313" key="2">
    <source>
        <dbReference type="EMBL" id="POY37943.1"/>
    </source>
</evidence>
<accession>A0A2S5A756</accession>
<evidence type="ECO:0000313" key="3">
    <source>
        <dbReference type="Proteomes" id="UP000236893"/>
    </source>
</evidence>
<keyword evidence="3" id="KW-1185">Reference proteome</keyword>
<dbReference type="Gene3D" id="1.25.40.390">
    <property type="match status" value="1"/>
</dbReference>
<keyword evidence="1" id="KW-0732">Signal</keyword>
<evidence type="ECO:0008006" key="4">
    <source>
        <dbReference type="Google" id="ProtNLM"/>
    </source>
</evidence>
<feature type="signal peptide" evidence="1">
    <location>
        <begin position="1"/>
        <end position="35"/>
    </location>
</feature>
<feature type="chain" id="PRO_5015670240" description="SusD/RagB family nutrient-binding outer membrane lipoprotein" evidence="1">
    <location>
        <begin position="36"/>
        <end position="537"/>
    </location>
</feature>
<name>A0A2S5A756_9SPHI</name>
<dbReference type="InterPro" id="IPR011990">
    <property type="entry name" value="TPR-like_helical_dom_sf"/>
</dbReference>
<dbReference type="Pfam" id="PF12771">
    <property type="entry name" value="SusD-like_2"/>
    <property type="match status" value="1"/>
</dbReference>
<protein>
    <recommendedName>
        <fullName evidence="4">SusD/RagB family nutrient-binding outer membrane lipoprotein</fullName>
    </recommendedName>
</protein>
<reference evidence="2 3" key="1">
    <citation type="submission" date="2018-01" db="EMBL/GenBank/DDBJ databases">
        <authorList>
            <person name="Gaut B.S."/>
            <person name="Morton B.R."/>
            <person name="Clegg M.T."/>
            <person name="Duvall M.R."/>
        </authorList>
    </citation>
    <scope>NUCLEOTIDE SEQUENCE [LARGE SCALE GENOMIC DNA]</scope>
    <source>
        <strain evidence="2 3">HR-AV</strain>
    </source>
</reference>
<evidence type="ECO:0000256" key="1">
    <source>
        <dbReference type="SAM" id="SignalP"/>
    </source>
</evidence>
<dbReference type="EMBL" id="PQVF01000003">
    <property type="protein sequence ID" value="POY37943.1"/>
    <property type="molecule type" value="Genomic_DNA"/>
</dbReference>
<dbReference type="InterPro" id="IPR041662">
    <property type="entry name" value="SusD-like_2"/>
</dbReference>
<organism evidence="2 3">
    <name type="scientific">Solitalea longa</name>
    <dbReference type="NCBI Taxonomy" id="2079460"/>
    <lineage>
        <taxon>Bacteria</taxon>
        <taxon>Pseudomonadati</taxon>
        <taxon>Bacteroidota</taxon>
        <taxon>Sphingobacteriia</taxon>
        <taxon>Sphingobacteriales</taxon>
        <taxon>Sphingobacteriaceae</taxon>
        <taxon>Solitalea</taxon>
    </lineage>
</organism>
<comment type="caution">
    <text evidence="2">The sequence shown here is derived from an EMBL/GenBank/DDBJ whole genome shotgun (WGS) entry which is preliminary data.</text>
</comment>
<proteinExistence type="predicted"/>
<gene>
    <name evidence="2" type="ORF">C3K47_05315</name>
</gene>
<dbReference type="Proteomes" id="UP000236893">
    <property type="component" value="Unassembled WGS sequence"/>
</dbReference>
<dbReference type="AlphaFoldDB" id="A0A2S5A756"/>